<proteinExistence type="predicted"/>
<organism evidence="1 2">
    <name type="scientific">Panagrolaimus sp. JU765</name>
    <dbReference type="NCBI Taxonomy" id="591449"/>
    <lineage>
        <taxon>Eukaryota</taxon>
        <taxon>Metazoa</taxon>
        <taxon>Ecdysozoa</taxon>
        <taxon>Nematoda</taxon>
        <taxon>Chromadorea</taxon>
        <taxon>Rhabditida</taxon>
        <taxon>Tylenchina</taxon>
        <taxon>Panagrolaimomorpha</taxon>
        <taxon>Panagrolaimoidea</taxon>
        <taxon>Panagrolaimidae</taxon>
        <taxon>Panagrolaimus</taxon>
    </lineage>
</organism>
<protein>
    <submittedName>
        <fullName evidence="2">Uncharacterized protein</fullName>
    </submittedName>
</protein>
<dbReference type="WBParaSite" id="JU765_v2.g11405.t1">
    <property type="protein sequence ID" value="JU765_v2.g11405.t1"/>
    <property type="gene ID" value="JU765_v2.g11405"/>
</dbReference>
<name>A0AC34PYY2_9BILA</name>
<dbReference type="Proteomes" id="UP000887576">
    <property type="component" value="Unplaced"/>
</dbReference>
<reference evidence="2" key="1">
    <citation type="submission" date="2022-11" db="UniProtKB">
        <authorList>
            <consortium name="WormBaseParasite"/>
        </authorList>
    </citation>
    <scope>IDENTIFICATION</scope>
</reference>
<evidence type="ECO:0000313" key="2">
    <source>
        <dbReference type="WBParaSite" id="JU765_v2.g11405.t1"/>
    </source>
</evidence>
<sequence>MFSADGEEVFLGDFYDNQEWLLVDARLFNGSMVYMENESFSMVQINLIIRRQSFYYVFNLVFPTTLVGLVAVIGFHAPINATGRRESKFRLGIMTLLSLSVMLLMLVDEMKFAFESIPGQRGSFSEVPVIGIYYMSLILVISIATCTSSIFVHLEKFALRNQHFTAIPWILRFLAAKRLFCCYVPRGFKFNRGEETRRNKNVQVRSNHSSMDSGAFKTLIPTQLNFTEYHQQSQEQIITETVLTTAAIGPAPSQDVQKLDLLIALMREFLQVKREMRSIHTLPLYWERVIRRLENLSLSFYISLIAINLLMFLFPELWY</sequence>
<evidence type="ECO:0000313" key="1">
    <source>
        <dbReference type="Proteomes" id="UP000887576"/>
    </source>
</evidence>
<accession>A0AC34PYY2</accession>